<dbReference type="GO" id="GO:0008168">
    <property type="term" value="F:methyltransferase activity"/>
    <property type="evidence" value="ECO:0007669"/>
    <property type="project" value="UniProtKB-KW"/>
</dbReference>
<organism evidence="8 9">
    <name type="scientific">Leuconostoc pseudomesenteroides</name>
    <dbReference type="NCBI Taxonomy" id="33968"/>
    <lineage>
        <taxon>Bacteria</taxon>
        <taxon>Bacillati</taxon>
        <taxon>Bacillota</taxon>
        <taxon>Bacilli</taxon>
        <taxon>Lactobacillales</taxon>
        <taxon>Lactobacillaceae</taxon>
        <taxon>Leuconostoc</taxon>
    </lineage>
</organism>
<evidence type="ECO:0000313" key="8">
    <source>
        <dbReference type="EMBL" id="QEA42246.1"/>
    </source>
</evidence>
<dbReference type="RefSeq" id="WP_147651369.1">
    <property type="nucleotide sequence ID" value="NZ_CP042383.1"/>
</dbReference>
<name>A0A5B8SZY0_LEUPS</name>
<dbReference type="EMBL" id="CP042383">
    <property type="protein sequence ID" value="QEA42246.1"/>
    <property type="molecule type" value="Genomic_DNA"/>
</dbReference>
<dbReference type="Pfam" id="PF25371">
    <property type="entry name" value="DUF7884"/>
    <property type="match status" value="1"/>
</dbReference>
<evidence type="ECO:0000259" key="7">
    <source>
        <dbReference type="Pfam" id="PF25371"/>
    </source>
</evidence>
<dbReference type="KEGG" id="lpse:FGL85_06860"/>
<dbReference type="GO" id="GO:0032259">
    <property type="term" value="P:methylation"/>
    <property type="evidence" value="ECO:0007669"/>
    <property type="project" value="UniProtKB-KW"/>
</dbReference>
<evidence type="ECO:0000256" key="2">
    <source>
        <dbReference type="ARBA" id="ARBA00022603"/>
    </source>
</evidence>
<evidence type="ECO:0000256" key="3">
    <source>
        <dbReference type="ARBA" id="ARBA00022679"/>
    </source>
</evidence>
<keyword evidence="5" id="KW-0443">Lipid metabolism</keyword>
<keyword evidence="2 8" id="KW-0489">Methyltransferase</keyword>
<dbReference type="PANTHER" id="PTHR43667:SF1">
    <property type="entry name" value="CYCLOPROPANE-FATTY-ACYL-PHOSPHOLIPID SYNTHASE"/>
    <property type="match status" value="1"/>
</dbReference>
<dbReference type="PIRSF" id="PIRSF003085">
    <property type="entry name" value="CMAS"/>
    <property type="match status" value="1"/>
</dbReference>
<dbReference type="Gene3D" id="3.40.50.150">
    <property type="entry name" value="Vaccinia Virus protein VP39"/>
    <property type="match status" value="1"/>
</dbReference>
<dbReference type="AlphaFoldDB" id="A0A5B8SZY0"/>
<comment type="similarity">
    <text evidence="1">Belongs to the CFA/CMAS family.</text>
</comment>
<gene>
    <name evidence="8" type="ORF">FGL85_06860</name>
</gene>
<proteinExistence type="inferred from homology"/>
<dbReference type="CDD" id="cd02440">
    <property type="entry name" value="AdoMet_MTases"/>
    <property type="match status" value="1"/>
</dbReference>
<dbReference type="Pfam" id="PF02353">
    <property type="entry name" value="CMAS"/>
    <property type="match status" value="1"/>
</dbReference>
<evidence type="ECO:0000256" key="6">
    <source>
        <dbReference type="PIRSR" id="PIRSR003085-1"/>
    </source>
</evidence>
<evidence type="ECO:0000313" key="9">
    <source>
        <dbReference type="Proteomes" id="UP000321296"/>
    </source>
</evidence>
<dbReference type="InterPro" id="IPR003333">
    <property type="entry name" value="CMAS"/>
</dbReference>
<evidence type="ECO:0000256" key="4">
    <source>
        <dbReference type="ARBA" id="ARBA00022691"/>
    </source>
</evidence>
<dbReference type="InterPro" id="IPR050723">
    <property type="entry name" value="CFA/CMAS"/>
</dbReference>
<evidence type="ECO:0000256" key="5">
    <source>
        <dbReference type="ARBA" id="ARBA00023098"/>
    </source>
</evidence>
<dbReference type="SUPFAM" id="SSF53335">
    <property type="entry name" value="S-adenosyl-L-methionine-dependent methyltransferases"/>
    <property type="match status" value="1"/>
</dbReference>
<accession>A0A5B8SZY0</accession>
<dbReference type="GO" id="GO:0008610">
    <property type="term" value="P:lipid biosynthetic process"/>
    <property type="evidence" value="ECO:0007669"/>
    <property type="project" value="InterPro"/>
</dbReference>
<reference evidence="8 9" key="1">
    <citation type="submission" date="2019-06" db="EMBL/GenBank/DDBJ databases">
        <title>Genome analyses of bacteria isolated from kimchi.</title>
        <authorList>
            <person name="Lee S."/>
            <person name="Ahn S."/>
            <person name="Roh S."/>
        </authorList>
    </citation>
    <scope>NUCLEOTIDE SEQUENCE [LARGE SCALE GENOMIC DNA]</scope>
    <source>
        <strain evidence="8 9">CBA3630</strain>
    </source>
</reference>
<evidence type="ECO:0000256" key="1">
    <source>
        <dbReference type="ARBA" id="ARBA00010815"/>
    </source>
</evidence>
<feature type="active site" evidence="6">
    <location>
        <position position="356"/>
    </location>
</feature>
<sequence length="398" mass="45113">MIDKAIYKQILKSSFDAPIDVEFWDGETVHFGEGESIAKIIMHELVPIKEIVAHASLTFGEAYMDGKIEIQGNLQELVTLAYRSQDSFFNNSKFSKLIPKHSHSEKVSKNDVQSHYDIGNDFYEMWLDKTMTYSCAYFASDSDTLEDAQMNKVRHILNKLHAQEGETLLDIGCGWGTLLFTAAKEYGLKATGVTLSQQQYDFVSDKIKAEGLTGQVTVYLEDYRELKEQYDHVTSVGMFEHVGKENLAAYFSKIDQLLVENGTALIHGITGQHKGAGVDAWINKYIFPGGYIPNLAENIDHIMDAHLQVDDLEPLRRHYQKTLEIWTDNFHDVSESVISRYGERFYRMWDLYLQACAASFESGNIDVVQYLLTKGASSTNLPMTRSYIYHADVASGVK</sequence>
<dbReference type="PANTHER" id="PTHR43667">
    <property type="entry name" value="CYCLOPROPANE-FATTY-ACYL-PHOSPHOLIPID SYNTHASE"/>
    <property type="match status" value="1"/>
</dbReference>
<dbReference type="InterPro" id="IPR029063">
    <property type="entry name" value="SAM-dependent_MTases_sf"/>
</dbReference>
<dbReference type="InterPro" id="IPR057206">
    <property type="entry name" value="DUF7884"/>
</dbReference>
<protein>
    <submittedName>
        <fullName evidence="8">Class I SAM-dependent methyltransferase</fullName>
    </submittedName>
</protein>
<feature type="domain" description="DUF7884" evidence="7">
    <location>
        <begin position="6"/>
        <end position="93"/>
    </location>
</feature>
<dbReference type="Proteomes" id="UP000321296">
    <property type="component" value="Chromosome"/>
</dbReference>
<keyword evidence="4" id="KW-0949">S-adenosyl-L-methionine</keyword>
<keyword evidence="3 8" id="KW-0808">Transferase</keyword>